<reference evidence="1" key="1">
    <citation type="journal article" date="2019" name="bioRxiv">
        <title>The Genome of the Zebra Mussel, Dreissena polymorpha: A Resource for Invasive Species Research.</title>
        <authorList>
            <person name="McCartney M.A."/>
            <person name="Auch B."/>
            <person name="Kono T."/>
            <person name="Mallez S."/>
            <person name="Zhang Y."/>
            <person name="Obille A."/>
            <person name="Becker A."/>
            <person name="Abrahante J.E."/>
            <person name="Garbe J."/>
            <person name="Badalamenti J.P."/>
            <person name="Herman A."/>
            <person name="Mangelson H."/>
            <person name="Liachko I."/>
            <person name="Sullivan S."/>
            <person name="Sone E.D."/>
            <person name="Koren S."/>
            <person name="Silverstein K.A.T."/>
            <person name="Beckman K.B."/>
            <person name="Gohl D.M."/>
        </authorList>
    </citation>
    <scope>NUCLEOTIDE SEQUENCE</scope>
    <source>
        <strain evidence="1">Duluth1</strain>
        <tissue evidence="1">Whole animal</tissue>
    </source>
</reference>
<gene>
    <name evidence="1" type="ORF">DPMN_094363</name>
</gene>
<reference evidence="1" key="2">
    <citation type="submission" date="2020-11" db="EMBL/GenBank/DDBJ databases">
        <authorList>
            <person name="McCartney M.A."/>
            <person name="Auch B."/>
            <person name="Kono T."/>
            <person name="Mallez S."/>
            <person name="Becker A."/>
            <person name="Gohl D.M."/>
            <person name="Silverstein K.A.T."/>
            <person name="Koren S."/>
            <person name="Bechman K.B."/>
            <person name="Herman A."/>
            <person name="Abrahante J.E."/>
            <person name="Garbe J."/>
        </authorList>
    </citation>
    <scope>NUCLEOTIDE SEQUENCE</scope>
    <source>
        <strain evidence="1">Duluth1</strain>
        <tissue evidence="1">Whole animal</tissue>
    </source>
</reference>
<accession>A0A9D4L7H7</accession>
<comment type="caution">
    <text evidence="1">The sequence shown here is derived from an EMBL/GenBank/DDBJ whole genome shotgun (WGS) entry which is preliminary data.</text>
</comment>
<dbReference type="Proteomes" id="UP000828390">
    <property type="component" value="Unassembled WGS sequence"/>
</dbReference>
<name>A0A9D4L7H7_DREPO</name>
<protein>
    <submittedName>
        <fullName evidence="1">Uncharacterized protein</fullName>
    </submittedName>
</protein>
<dbReference type="EMBL" id="JAIWYP010000003">
    <property type="protein sequence ID" value="KAH3851876.1"/>
    <property type="molecule type" value="Genomic_DNA"/>
</dbReference>
<evidence type="ECO:0000313" key="1">
    <source>
        <dbReference type="EMBL" id="KAH3851876.1"/>
    </source>
</evidence>
<sequence length="148" mass="16029">MNLPKRGSCGHIKARWDFHDTCLACTGCTLLKKCAVCDVWSYDIWTQAGRRRTSISRKCHEPLTDVDYPVTSLVTDDQLTFQSPDTGHDGGVVCRSSSDRMTPTIHTGDIDRGPTGQSMSDQIAATILQSLAGDVSGHDMTGGSPVRS</sequence>
<organism evidence="1 2">
    <name type="scientific">Dreissena polymorpha</name>
    <name type="common">Zebra mussel</name>
    <name type="synonym">Mytilus polymorpha</name>
    <dbReference type="NCBI Taxonomy" id="45954"/>
    <lineage>
        <taxon>Eukaryota</taxon>
        <taxon>Metazoa</taxon>
        <taxon>Spiralia</taxon>
        <taxon>Lophotrochozoa</taxon>
        <taxon>Mollusca</taxon>
        <taxon>Bivalvia</taxon>
        <taxon>Autobranchia</taxon>
        <taxon>Heteroconchia</taxon>
        <taxon>Euheterodonta</taxon>
        <taxon>Imparidentia</taxon>
        <taxon>Neoheterodontei</taxon>
        <taxon>Myida</taxon>
        <taxon>Dreissenoidea</taxon>
        <taxon>Dreissenidae</taxon>
        <taxon>Dreissena</taxon>
    </lineage>
</organism>
<evidence type="ECO:0000313" key="2">
    <source>
        <dbReference type="Proteomes" id="UP000828390"/>
    </source>
</evidence>
<keyword evidence="2" id="KW-1185">Reference proteome</keyword>
<proteinExistence type="predicted"/>
<dbReference type="AlphaFoldDB" id="A0A9D4L7H7"/>